<organism evidence="1 2">
    <name type="scientific">Carnobacterium maltaromaticum</name>
    <name type="common">Carnobacterium piscicola</name>
    <dbReference type="NCBI Taxonomy" id="2751"/>
    <lineage>
        <taxon>Bacteria</taxon>
        <taxon>Bacillati</taxon>
        <taxon>Bacillota</taxon>
        <taxon>Bacilli</taxon>
        <taxon>Lactobacillales</taxon>
        <taxon>Carnobacteriaceae</taxon>
        <taxon>Carnobacterium</taxon>
    </lineage>
</organism>
<comment type="caution">
    <text evidence="1">The sequence shown here is derived from an EMBL/GenBank/DDBJ whole genome shotgun (WGS) entry which is preliminary data.</text>
</comment>
<dbReference type="RefSeq" id="WP_194320574.1">
    <property type="nucleotide sequence ID" value="NZ_CAJGUR010000009.1"/>
</dbReference>
<dbReference type="AlphaFoldDB" id="A0AAW9K195"/>
<reference evidence="1" key="1">
    <citation type="submission" date="2023-08" db="EMBL/GenBank/DDBJ databases">
        <title>Genomic characterization of piscicolin 126 produced by Carnobacterium maltaromaticum CM22 strain isolated from salmon (Salmo salar).</title>
        <authorList>
            <person name="Gonzalez-Gragera E."/>
            <person name="Garcia-Lopez J.D."/>
            <person name="Teso-Perez C."/>
            <person name="Gimenez-Hernandez I."/>
            <person name="Peralta-Sanchez J.M."/>
            <person name="Valdivia E."/>
            <person name="Montalban-Lopez M."/>
            <person name="Martin-Platero A.M."/>
            <person name="Banos A."/>
            <person name="Martinez-Bueno M."/>
        </authorList>
    </citation>
    <scope>NUCLEOTIDE SEQUENCE</scope>
    <source>
        <strain evidence="1">CM22</strain>
    </source>
</reference>
<sequence length="67" mass="7798">MLTTISKNELMTVGYSEYTASCIIRKAKIHLVNQGFQFYENKRLGRVPKQAIQEIIGFDPFEKNYPK</sequence>
<protein>
    <submittedName>
        <fullName evidence="1">DUF3173 family protein</fullName>
    </submittedName>
</protein>
<dbReference type="Pfam" id="PF11372">
    <property type="entry name" value="DUF3173"/>
    <property type="match status" value="1"/>
</dbReference>
<dbReference type="Proteomes" id="UP001290462">
    <property type="component" value="Unassembled WGS sequence"/>
</dbReference>
<evidence type="ECO:0000313" key="2">
    <source>
        <dbReference type="Proteomes" id="UP001290462"/>
    </source>
</evidence>
<dbReference type="InterPro" id="IPR021512">
    <property type="entry name" value="DUF3173"/>
</dbReference>
<evidence type="ECO:0000313" key="1">
    <source>
        <dbReference type="EMBL" id="MDZ5757161.1"/>
    </source>
</evidence>
<name>A0AAW9K195_CARML</name>
<dbReference type="EMBL" id="JAVBVO010000001">
    <property type="protein sequence ID" value="MDZ5757161.1"/>
    <property type="molecule type" value="Genomic_DNA"/>
</dbReference>
<proteinExistence type="predicted"/>
<gene>
    <name evidence="1" type="ORF">RAK27_00655</name>
</gene>
<accession>A0AAW9K195</accession>